<comment type="caution">
    <text evidence="6">The sequence shown here is derived from an EMBL/GenBank/DDBJ whole genome shotgun (WGS) entry which is preliminary data.</text>
</comment>
<keyword evidence="2" id="KW-0186">Copper</keyword>
<dbReference type="PANTHER" id="PTHR11474:SF126">
    <property type="entry name" value="TYROSINASE-LIKE PROTEIN TYR-1-RELATED"/>
    <property type="match status" value="1"/>
</dbReference>
<dbReference type="OrthoDB" id="6132182at2759"/>
<reference evidence="6" key="1">
    <citation type="submission" date="2018-11" db="EMBL/GenBank/DDBJ databases">
        <authorList>
            <person name="Alioto T."/>
            <person name="Alioto T."/>
        </authorList>
    </citation>
    <scope>NUCLEOTIDE SEQUENCE</scope>
</reference>
<dbReference type="GO" id="GO:0004503">
    <property type="term" value="F:tyrosinase activity"/>
    <property type="evidence" value="ECO:0007669"/>
    <property type="project" value="UniProtKB-EC"/>
</dbReference>
<feature type="signal peptide" evidence="3">
    <location>
        <begin position="1"/>
        <end position="17"/>
    </location>
</feature>
<dbReference type="Gene3D" id="1.10.1280.10">
    <property type="entry name" value="Di-copper center containing domain from catechol oxidase"/>
    <property type="match status" value="1"/>
</dbReference>
<evidence type="ECO:0000313" key="7">
    <source>
        <dbReference type="Proteomes" id="UP000596742"/>
    </source>
</evidence>
<keyword evidence="1" id="KW-0479">Metal-binding</keyword>
<organism evidence="6 7">
    <name type="scientific">Mytilus galloprovincialis</name>
    <name type="common">Mediterranean mussel</name>
    <dbReference type="NCBI Taxonomy" id="29158"/>
    <lineage>
        <taxon>Eukaryota</taxon>
        <taxon>Metazoa</taxon>
        <taxon>Spiralia</taxon>
        <taxon>Lophotrochozoa</taxon>
        <taxon>Mollusca</taxon>
        <taxon>Bivalvia</taxon>
        <taxon>Autobranchia</taxon>
        <taxon>Pteriomorphia</taxon>
        <taxon>Mytilida</taxon>
        <taxon>Mytiloidea</taxon>
        <taxon>Mytilidae</taxon>
        <taxon>Mytilinae</taxon>
        <taxon>Mytilus</taxon>
    </lineage>
</organism>
<keyword evidence="6" id="KW-0560">Oxidoreductase</keyword>
<proteinExistence type="predicted"/>
<sequence length="580" mass="66844">MLWFILISWLLFLNTETTLIQEDLPPAMIECLKTFDDRITTHQAAVHKFCWDFFNWENNSDYTNSISPKIYEYVIRLLSPFFPMKPLGITKSIRKEYRLLTDREREDFHKAVRMLKQDTSVPPNKYDALADLHTFAVSPSAHRGPSFPGWHRIFLVLFEMAIKEMVPGVILPYWDSTLDSNMIIPEQSVMFSEHFAGNNMGYVTTGPYRDFIGPNTGPLHRNISGSGAAISTEYAANILSQTRTKDITYPTADDSNCLEEAHNDVHDWIGGQMGEIDTSADDPLFYVHHAFIDYLWSLFRMSQKDKGINPEFDYPRTAYGEHHPLIDMKPFGYFRNIHGYSDYWTDHVYSYEYSPFCTPDQPTCKSKWLKCDTKNWQCISQHMPFQADIEKSIPNDFLIDGEQNLDLWCFVTVQIFYGTFADHLHSSYNEPDMLEFGHLNKKQLTHHECQQKDQNKIDIYVGSNGVSYSGQYLDFVVMDKNNPFATSRLNIAISNKDNSSSHISAHDSCGRLCSPLCLVIGSKPPKYKPCTGMLLHKNSSPDYCKKVTLDNTDVNYKSLSFIKFYCDKFGAILNEQNTKE</sequence>
<dbReference type="PRINTS" id="PR00092">
    <property type="entry name" value="TYROSINASE"/>
</dbReference>
<dbReference type="SUPFAM" id="SSF48056">
    <property type="entry name" value="Di-copper centre-containing domain"/>
    <property type="match status" value="1"/>
</dbReference>
<dbReference type="PROSITE" id="PS00498">
    <property type="entry name" value="TYROSINASE_2"/>
    <property type="match status" value="1"/>
</dbReference>
<dbReference type="InterPro" id="IPR002227">
    <property type="entry name" value="Tyrosinase_Cu-bd"/>
</dbReference>
<feature type="chain" id="PRO_5032373629" evidence="3">
    <location>
        <begin position="18"/>
        <end position="580"/>
    </location>
</feature>
<dbReference type="Proteomes" id="UP000596742">
    <property type="component" value="Unassembled WGS sequence"/>
</dbReference>
<feature type="domain" description="Tyrosinase copper-binding" evidence="4">
    <location>
        <begin position="142"/>
        <end position="159"/>
    </location>
</feature>
<dbReference type="InterPro" id="IPR050316">
    <property type="entry name" value="Tyrosinase/Hemocyanin"/>
</dbReference>
<accession>A0A8B6CG12</accession>
<dbReference type="InterPro" id="IPR008922">
    <property type="entry name" value="Di-copper_centre_dom_sf"/>
</dbReference>
<evidence type="ECO:0000256" key="1">
    <source>
        <dbReference type="ARBA" id="ARBA00022723"/>
    </source>
</evidence>
<evidence type="ECO:0000259" key="5">
    <source>
        <dbReference type="PROSITE" id="PS00498"/>
    </source>
</evidence>
<gene>
    <name evidence="6" type="ORF">MGAL_10B033708</name>
</gene>
<dbReference type="AlphaFoldDB" id="A0A8B6CG12"/>
<dbReference type="GO" id="GO:0046872">
    <property type="term" value="F:metal ion binding"/>
    <property type="evidence" value="ECO:0007669"/>
    <property type="project" value="UniProtKB-KW"/>
</dbReference>
<evidence type="ECO:0000313" key="6">
    <source>
        <dbReference type="EMBL" id="VDI04995.1"/>
    </source>
</evidence>
<keyword evidence="7" id="KW-1185">Reference proteome</keyword>
<dbReference type="PROSITE" id="PS00497">
    <property type="entry name" value="TYROSINASE_1"/>
    <property type="match status" value="1"/>
</dbReference>
<keyword evidence="3" id="KW-0732">Signal</keyword>
<evidence type="ECO:0000256" key="3">
    <source>
        <dbReference type="SAM" id="SignalP"/>
    </source>
</evidence>
<dbReference type="Pfam" id="PF00264">
    <property type="entry name" value="Tyrosinase"/>
    <property type="match status" value="1"/>
</dbReference>
<dbReference type="EC" id="1.14.18.1" evidence="6"/>
<dbReference type="PANTHER" id="PTHR11474">
    <property type="entry name" value="TYROSINASE FAMILY MEMBER"/>
    <property type="match status" value="1"/>
</dbReference>
<evidence type="ECO:0000259" key="4">
    <source>
        <dbReference type="PROSITE" id="PS00497"/>
    </source>
</evidence>
<protein>
    <submittedName>
        <fullName evidence="6">Tyrosinase</fullName>
        <ecNumber evidence="6">1.14.18.1</ecNumber>
    </submittedName>
</protein>
<name>A0A8B6CG12_MYTGA</name>
<evidence type="ECO:0000256" key="2">
    <source>
        <dbReference type="ARBA" id="ARBA00023008"/>
    </source>
</evidence>
<dbReference type="EMBL" id="UYJE01001772">
    <property type="protein sequence ID" value="VDI04995.1"/>
    <property type="molecule type" value="Genomic_DNA"/>
</dbReference>
<feature type="domain" description="Tyrosinase copper-binding" evidence="5">
    <location>
        <begin position="282"/>
        <end position="293"/>
    </location>
</feature>